<dbReference type="Gene3D" id="2.30.42.10">
    <property type="match status" value="1"/>
</dbReference>
<dbReference type="AlphaFoldDB" id="A0A0M8JPZ7"/>
<dbReference type="InterPro" id="IPR009003">
    <property type="entry name" value="Peptidase_S1_PA"/>
</dbReference>
<keyword evidence="2 6" id="KW-0645">Protease</keyword>
<evidence type="ECO:0000256" key="2">
    <source>
        <dbReference type="ARBA" id="ARBA00022670"/>
    </source>
</evidence>
<dbReference type="InterPro" id="IPR036034">
    <property type="entry name" value="PDZ_sf"/>
</dbReference>
<dbReference type="Pfam" id="PF17820">
    <property type="entry name" value="PDZ_6"/>
    <property type="match status" value="1"/>
</dbReference>
<dbReference type="PANTHER" id="PTHR43343">
    <property type="entry name" value="PEPTIDASE S12"/>
    <property type="match status" value="1"/>
</dbReference>
<evidence type="ECO:0000256" key="3">
    <source>
        <dbReference type="ARBA" id="ARBA00022801"/>
    </source>
</evidence>
<dbReference type="PROSITE" id="PS50106">
    <property type="entry name" value="PDZ"/>
    <property type="match status" value="1"/>
</dbReference>
<keyword evidence="3" id="KW-0378">Hydrolase</keyword>
<dbReference type="EMBL" id="DF967975">
    <property type="protein sequence ID" value="GAP19279.1"/>
    <property type="molecule type" value="Genomic_DNA"/>
</dbReference>
<evidence type="ECO:0000259" key="5">
    <source>
        <dbReference type="PROSITE" id="PS50106"/>
    </source>
</evidence>
<evidence type="ECO:0000313" key="6">
    <source>
        <dbReference type="EMBL" id="GAP19279.1"/>
    </source>
</evidence>
<dbReference type="PRINTS" id="PR00834">
    <property type="entry name" value="PROTEASES2C"/>
</dbReference>
<sequence>MKRILYLMVLIVFVSVACSLPFGKDKETPTPEPEMPTPMTEPTAAPVEEEPTAEPVSGGGAVSNLRDAEKAVVRIVTQGAYEFAGYGSYEQSFTGTGFIIDPSGIAVTNNHVVTGAALVEVYFSGDPKPRQARLLGHSECSDLAIIDIDGDGFPYFDWFTNDIDLGLEVYSLGYPLGDPEYSQHQGNISKKNANTPTNWADVSNVVEHDALINPGSSGGPLVTSDGQVVGINYASIGSANQYYAITYKEALPILDKLKADQDFLSIGINGEAFLTDDGFSGIWIYSVASGSPADITGIKAGDILLEMEGISLAKQGTMSEYCGILRGKAETAVMGVKILRYKTGEILEGQINGRKLEVTAAGSAPDPGSSGGSTSQASGDYYTEEFNGDVTPWKTWVAAGDANKKFATAGAGVLRFELPSSETYAYVHNTDFVYSDVYVEAEYKTISGGRNGFAVICRASDQGWIEARISTRGQYTGSFELYRYDYNLKSRGQNPYVQLVPGIDRVYTNAIKTGFNTNTLGMSCVGNEIRLFINGMEQFTPNKKAIIDNVLTSGTTGVGGMSFSDGSVIMEVERVQTVQP</sequence>
<reference evidence="6" key="1">
    <citation type="journal article" date="2015" name="Genome Announc.">
        <title>Draft Genome Sequences of Anaerolinea thermolimosa IMO-1, Bellilinea caldifistulae GOMI-1, Leptolinea tardivitalis YMTK-2, Levilinea saccharolytica KIBI-1, Longilinea arvoryzae KOME-1, Previously Described as Members of the Class Anaerolineae (Chloroflexi).</title>
        <authorList>
            <person name="Matsuura N."/>
            <person name="Tourlousse M.D."/>
            <person name="Ohashi A."/>
            <person name="Hugenholtz P."/>
            <person name="Sekiguchi Y."/>
        </authorList>
    </citation>
    <scope>NUCLEOTIDE SEQUENCE</scope>
    <source>
        <strain evidence="6">KIBI-1</strain>
    </source>
</reference>
<dbReference type="InterPro" id="IPR041489">
    <property type="entry name" value="PDZ_6"/>
</dbReference>
<dbReference type="Gene3D" id="2.40.10.10">
    <property type="entry name" value="Trypsin-like serine proteases"/>
    <property type="match status" value="2"/>
</dbReference>
<feature type="region of interest" description="Disordered" evidence="4">
    <location>
        <begin position="24"/>
        <end position="61"/>
    </location>
</feature>
<dbReference type="PANTHER" id="PTHR43343:SF3">
    <property type="entry name" value="PROTEASE DO-LIKE 8, CHLOROPLASTIC"/>
    <property type="match status" value="1"/>
</dbReference>
<proteinExistence type="inferred from homology"/>
<dbReference type="SUPFAM" id="SSF50494">
    <property type="entry name" value="Trypsin-like serine proteases"/>
    <property type="match status" value="1"/>
</dbReference>
<dbReference type="OrthoDB" id="163281at2"/>
<dbReference type="RefSeq" id="WP_062419567.1">
    <property type="nucleotide sequence ID" value="NZ_BBXZ01000172.1"/>
</dbReference>
<comment type="similarity">
    <text evidence="1">Belongs to the peptidase S1C family.</text>
</comment>
<dbReference type="Pfam" id="PF13365">
    <property type="entry name" value="Trypsin_2"/>
    <property type="match status" value="1"/>
</dbReference>
<organism evidence="6">
    <name type="scientific">Levilinea saccharolytica</name>
    <dbReference type="NCBI Taxonomy" id="229921"/>
    <lineage>
        <taxon>Bacteria</taxon>
        <taxon>Bacillati</taxon>
        <taxon>Chloroflexota</taxon>
        <taxon>Anaerolineae</taxon>
        <taxon>Anaerolineales</taxon>
        <taxon>Anaerolineaceae</taxon>
        <taxon>Levilinea</taxon>
    </lineage>
</organism>
<evidence type="ECO:0000256" key="1">
    <source>
        <dbReference type="ARBA" id="ARBA00010541"/>
    </source>
</evidence>
<feature type="compositionally biased region" description="Low complexity" evidence="4">
    <location>
        <begin position="37"/>
        <end position="46"/>
    </location>
</feature>
<feature type="domain" description="PDZ" evidence="5">
    <location>
        <begin position="253"/>
        <end position="340"/>
    </location>
</feature>
<dbReference type="Gene3D" id="2.60.120.560">
    <property type="entry name" value="Exo-inulinase, domain 1"/>
    <property type="match status" value="1"/>
</dbReference>
<protein>
    <submittedName>
        <fullName evidence="6">Trypsin-like serine protease, typically periplasmic, contain C-terminal PDZ domain</fullName>
    </submittedName>
</protein>
<dbReference type="InterPro" id="IPR001940">
    <property type="entry name" value="Peptidase_S1C"/>
</dbReference>
<gene>
    <name evidence="6" type="ORF">LSAC_03180</name>
</gene>
<dbReference type="InterPro" id="IPR001478">
    <property type="entry name" value="PDZ"/>
</dbReference>
<evidence type="ECO:0000256" key="4">
    <source>
        <dbReference type="SAM" id="MobiDB-lite"/>
    </source>
</evidence>
<name>A0A0M8JPZ7_9CHLR</name>
<dbReference type="InterPro" id="IPR051201">
    <property type="entry name" value="Chloro_Bact_Ser_Proteases"/>
</dbReference>
<accession>A0A0M8JPZ7</accession>
<dbReference type="PROSITE" id="PS51257">
    <property type="entry name" value="PROKAR_LIPOPROTEIN"/>
    <property type="match status" value="1"/>
</dbReference>
<dbReference type="GO" id="GO:0006508">
    <property type="term" value="P:proteolysis"/>
    <property type="evidence" value="ECO:0007669"/>
    <property type="project" value="UniProtKB-KW"/>
</dbReference>
<dbReference type="GO" id="GO:0004252">
    <property type="term" value="F:serine-type endopeptidase activity"/>
    <property type="evidence" value="ECO:0007669"/>
    <property type="project" value="InterPro"/>
</dbReference>
<dbReference type="InterPro" id="IPR043504">
    <property type="entry name" value="Peptidase_S1_PA_chymotrypsin"/>
</dbReference>
<dbReference type="SUPFAM" id="SSF50156">
    <property type="entry name" value="PDZ domain-like"/>
    <property type="match status" value="1"/>
</dbReference>